<evidence type="ECO:0000313" key="2">
    <source>
        <dbReference type="EMBL" id="MBW0481610.1"/>
    </source>
</evidence>
<name>A0A9Q3CEG1_9BASI</name>
<organism evidence="2 3">
    <name type="scientific">Austropuccinia psidii MF-1</name>
    <dbReference type="NCBI Taxonomy" id="1389203"/>
    <lineage>
        <taxon>Eukaryota</taxon>
        <taxon>Fungi</taxon>
        <taxon>Dikarya</taxon>
        <taxon>Basidiomycota</taxon>
        <taxon>Pucciniomycotina</taxon>
        <taxon>Pucciniomycetes</taxon>
        <taxon>Pucciniales</taxon>
        <taxon>Sphaerophragmiaceae</taxon>
        <taxon>Austropuccinia</taxon>
    </lineage>
</organism>
<feature type="region of interest" description="Disordered" evidence="1">
    <location>
        <begin position="49"/>
        <end position="77"/>
    </location>
</feature>
<dbReference type="EMBL" id="AVOT02006453">
    <property type="protein sequence ID" value="MBW0481610.1"/>
    <property type="molecule type" value="Genomic_DNA"/>
</dbReference>
<sequence length="77" mass="8540">MHLEGPPMKKIKASLNAPQRVLKDPLEGIKTQGIQPLLLQMDPHEHLNFHPQRATTDLLKPPSKGPPYGLSESSKVL</sequence>
<keyword evidence="3" id="KW-1185">Reference proteome</keyword>
<evidence type="ECO:0000256" key="1">
    <source>
        <dbReference type="SAM" id="MobiDB-lite"/>
    </source>
</evidence>
<accession>A0A9Q3CEG1</accession>
<reference evidence="2" key="1">
    <citation type="submission" date="2021-03" db="EMBL/GenBank/DDBJ databases">
        <title>Draft genome sequence of rust myrtle Austropuccinia psidii MF-1, a brazilian biotype.</title>
        <authorList>
            <person name="Quecine M.C."/>
            <person name="Pachon D.M.R."/>
            <person name="Bonatelli M.L."/>
            <person name="Correr F.H."/>
            <person name="Franceschini L.M."/>
            <person name="Leite T.F."/>
            <person name="Margarido G.R.A."/>
            <person name="Almeida C.A."/>
            <person name="Ferrarezi J.A."/>
            <person name="Labate C.A."/>
        </authorList>
    </citation>
    <scope>NUCLEOTIDE SEQUENCE</scope>
    <source>
        <strain evidence="2">MF-1</strain>
    </source>
</reference>
<dbReference type="Proteomes" id="UP000765509">
    <property type="component" value="Unassembled WGS sequence"/>
</dbReference>
<dbReference type="AlphaFoldDB" id="A0A9Q3CEG1"/>
<proteinExistence type="predicted"/>
<gene>
    <name evidence="2" type="ORF">O181_021325</name>
</gene>
<protein>
    <submittedName>
        <fullName evidence="2">Uncharacterized protein</fullName>
    </submittedName>
</protein>
<evidence type="ECO:0000313" key="3">
    <source>
        <dbReference type="Proteomes" id="UP000765509"/>
    </source>
</evidence>
<comment type="caution">
    <text evidence="2">The sequence shown here is derived from an EMBL/GenBank/DDBJ whole genome shotgun (WGS) entry which is preliminary data.</text>
</comment>